<dbReference type="NCBIfam" id="TIGR00464">
    <property type="entry name" value="gltX_bact"/>
    <property type="match status" value="1"/>
</dbReference>
<evidence type="ECO:0000256" key="11">
    <source>
        <dbReference type="ARBA" id="ARBA00030865"/>
    </source>
</evidence>
<comment type="subunit">
    <text evidence="3">Monomer.</text>
</comment>
<dbReference type="PANTHER" id="PTHR43311:SF2">
    <property type="entry name" value="GLUTAMATE--TRNA LIGASE, MITOCHONDRIAL-RELATED"/>
    <property type="match status" value="1"/>
</dbReference>
<accession>A0A3B1ASM8</accession>
<evidence type="ECO:0000256" key="7">
    <source>
        <dbReference type="ARBA" id="ARBA00022741"/>
    </source>
</evidence>
<keyword evidence="6 14" id="KW-0436">Ligase</keyword>
<keyword evidence="9" id="KW-0648">Protein biosynthesis</keyword>
<evidence type="ECO:0000256" key="9">
    <source>
        <dbReference type="ARBA" id="ARBA00022917"/>
    </source>
</evidence>
<dbReference type="SUPFAM" id="SSF48163">
    <property type="entry name" value="An anticodon-binding domain of class I aminoacyl-tRNA synthetases"/>
    <property type="match status" value="1"/>
</dbReference>
<keyword evidence="8" id="KW-0067">ATP-binding</keyword>
<dbReference type="AlphaFoldDB" id="A0A3B1ASM8"/>
<protein>
    <recommendedName>
        <fullName evidence="4">glutamate--tRNA ligase</fullName>
        <ecNumber evidence="4">6.1.1.17</ecNumber>
    </recommendedName>
    <alternativeName>
        <fullName evidence="11">Glutamyl-tRNA synthetase</fullName>
    </alternativeName>
</protein>
<keyword evidence="10 14" id="KW-0030">Aminoacyl-tRNA synthetase</keyword>
<organism evidence="14">
    <name type="scientific">hydrothermal vent metagenome</name>
    <dbReference type="NCBI Taxonomy" id="652676"/>
    <lineage>
        <taxon>unclassified sequences</taxon>
        <taxon>metagenomes</taxon>
        <taxon>ecological metagenomes</taxon>
    </lineage>
</organism>
<feature type="domain" description="Aminoacyl-tRNA synthetase class I anticodon-binding" evidence="13">
    <location>
        <begin position="354"/>
        <end position="482"/>
    </location>
</feature>
<dbReference type="Pfam" id="PF19269">
    <property type="entry name" value="Anticodon_2"/>
    <property type="match status" value="1"/>
</dbReference>
<dbReference type="InterPro" id="IPR045462">
    <property type="entry name" value="aa-tRNA-synth_I_cd-bd"/>
</dbReference>
<evidence type="ECO:0000256" key="8">
    <source>
        <dbReference type="ARBA" id="ARBA00022840"/>
    </source>
</evidence>
<evidence type="ECO:0000259" key="12">
    <source>
        <dbReference type="Pfam" id="PF00749"/>
    </source>
</evidence>
<comment type="similarity">
    <text evidence="2">Belongs to the class-I aminoacyl-tRNA synthetase family. Glutamate--tRNA ligase type 1 subfamily.</text>
</comment>
<dbReference type="GO" id="GO:0000049">
    <property type="term" value="F:tRNA binding"/>
    <property type="evidence" value="ECO:0007669"/>
    <property type="project" value="InterPro"/>
</dbReference>
<evidence type="ECO:0000256" key="6">
    <source>
        <dbReference type="ARBA" id="ARBA00022598"/>
    </source>
</evidence>
<name>A0A3B1ASM8_9ZZZZ</name>
<dbReference type="CDD" id="cd00808">
    <property type="entry name" value="GluRS_core"/>
    <property type="match status" value="1"/>
</dbReference>
<keyword evidence="7" id="KW-0547">Nucleotide-binding</keyword>
<evidence type="ECO:0000256" key="4">
    <source>
        <dbReference type="ARBA" id="ARBA00012835"/>
    </source>
</evidence>
<dbReference type="InterPro" id="IPR033910">
    <property type="entry name" value="GluRS_core"/>
</dbReference>
<dbReference type="FunFam" id="3.40.50.620:FF:000007">
    <property type="entry name" value="Glutamate--tRNA ligase"/>
    <property type="match status" value="1"/>
</dbReference>
<dbReference type="GO" id="GO:0006424">
    <property type="term" value="P:glutamyl-tRNA aminoacylation"/>
    <property type="evidence" value="ECO:0007669"/>
    <property type="project" value="InterPro"/>
</dbReference>
<dbReference type="InterPro" id="IPR004527">
    <property type="entry name" value="Glu-tRNA-ligase_bac/mito"/>
</dbReference>
<evidence type="ECO:0000256" key="5">
    <source>
        <dbReference type="ARBA" id="ARBA00022490"/>
    </source>
</evidence>
<dbReference type="InterPro" id="IPR001412">
    <property type="entry name" value="aa-tRNA-synth_I_CS"/>
</dbReference>
<evidence type="ECO:0000256" key="1">
    <source>
        <dbReference type="ARBA" id="ARBA00004496"/>
    </source>
</evidence>
<sequence length="493" mass="55594">AGAWYNTCPFLPLSPLWAKENLTVMRTRFAPSPTGYLHIGGARTALYSWLYARKHGGRFVLRIEDTDRERSTEASVNAILEGMTWLGLEYDEGPFYQTQRFDRYGEVIRQLLDKGLAYQCYCSREELDTMREEAMAKKEKPRYNGRCRMRSDVPEGVEPVIRFKNPTEGAVVINDLIKGKVVIQNSELDDLIIARSDGTPTYNLTVVVDDWDMEVSHVIRGDDHLNNTPRQINLLRALGVEPPIYAHAPMILGDDGKRLSKRHGAVSVMQYREDGILPEALLNYLVRLGWSHGDQEVFSIDEMIELFDIKDVNAAASMFNREKLLWLNQQYIINAAPEHIAHHLGIHLGKLGIDPTEGPDILEVVKAQQERAQTLVEMAEISCFIYQDFDEYDEKAAKKHLRPVAKEPLEKMREALSALSDWTAESLHQTVETVSEALELKMGKVAQPLRVAVVGRAASPGIDVTLQLIGKDACLRRLDKALALIEKRAASTG</sequence>
<dbReference type="InterPro" id="IPR020058">
    <property type="entry name" value="Glu/Gln-tRNA-synth_Ib_cat-dom"/>
</dbReference>
<dbReference type="PROSITE" id="PS00178">
    <property type="entry name" value="AA_TRNA_LIGASE_I"/>
    <property type="match status" value="1"/>
</dbReference>
<dbReference type="GO" id="GO:0005829">
    <property type="term" value="C:cytosol"/>
    <property type="evidence" value="ECO:0007669"/>
    <property type="project" value="TreeGrafter"/>
</dbReference>
<dbReference type="EC" id="6.1.1.17" evidence="4"/>
<dbReference type="Gene3D" id="3.40.50.620">
    <property type="entry name" value="HUPs"/>
    <property type="match status" value="1"/>
</dbReference>
<dbReference type="GO" id="GO:0008270">
    <property type="term" value="F:zinc ion binding"/>
    <property type="evidence" value="ECO:0007669"/>
    <property type="project" value="InterPro"/>
</dbReference>
<feature type="domain" description="Glutamyl/glutaminyl-tRNA synthetase class Ib catalytic" evidence="12">
    <location>
        <begin position="25"/>
        <end position="326"/>
    </location>
</feature>
<dbReference type="SUPFAM" id="SSF52374">
    <property type="entry name" value="Nucleotidylyl transferase"/>
    <property type="match status" value="1"/>
</dbReference>
<dbReference type="Pfam" id="PF00749">
    <property type="entry name" value="tRNA-synt_1c"/>
    <property type="match status" value="1"/>
</dbReference>
<feature type="non-terminal residue" evidence="14">
    <location>
        <position position="1"/>
    </location>
</feature>
<evidence type="ECO:0000256" key="3">
    <source>
        <dbReference type="ARBA" id="ARBA00011245"/>
    </source>
</evidence>
<dbReference type="InterPro" id="IPR000924">
    <property type="entry name" value="Glu/Gln-tRNA-synth"/>
</dbReference>
<dbReference type="InterPro" id="IPR014729">
    <property type="entry name" value="Rossmann-like_a/b/a_fold"/>
</dbReference>
<dbReference type="InterPro" id="IPR049940">
    <property type="entry name" value="GluQ/Sye"/>
</dbReference>
<dbReference type="InterPro" id="IPR020751">
    <property type="entry name" value="aa-tRNA-synth_I_codon-bd_sub2"/>
</dbReference>
<keyword evidence="5" id="KW-0963">Cytoplasm</keyword>
<reference evidence="14" key="1">
    <citation type="submission" date="2018-06" db="EMBL/GenBank/DDBJ databases">
        <authorList>
            <person name="Zhirakovskaya E."/>
        </authorList>
    </citation>
    <scope>NUCLEOTIDE SEQUENCE</scope>
</reference>
<evidence type="ECO:0000256" key="10">
    <source>
        <dbReference type="ARBA" id="ARBA00023146"/>
    </source>
</evidence>
<dbReference type="GO" id="GO:0004818">
    <property type="term" value="F:glutamate-tRNA ligase activity"/>
    <property type="evidence" value="ECO:0007669"/>
    <property type="project" value="UniProtKB-EC"/>
</dbReference>
<evidence type="ECO:0000313" key="14">
    <source>
        <dbReference type="EMBL" id="VAW95716.1"/>
    </source>
</evidence>
<dbReference type="PANTHER" id="PTHR43311">
    <property type="entry name" value="GLUTAMATE--TRNA LIGASE"/>
    <property type="match status" value="1"/>
</dbReference>
<dbReference type="PRINTS" id="PR00987">
    <property type="entry name" value="TRNASYNTHGLU"/>
</dbReference>
<comment type="subcellular location">
    <subcellularLocation>
        <location evidence="1">Cytoplasm</location>
    </subcellularLocation>
</comment>
<evidence type="ECO:0000256" key="2">
    <source>
        <dbReference type="ARBA" id="ARBA00007894"/>
    </source>
</evidence>
<dbReference type="InterPro" id="IPR008925">
    <property type="entry name" value="aa_tRNA-synth_I_cd-bd_sf"/>
</dbReference>
<gene>
    <name evidence="14" type="ORF">MNBD_GAMMA19-304</name>
</gene>
<dbReference type="EMBL" id="UOFV01000067">
    <property type="protein sequence ID" value="VAW95716.1"/>
    <property type="molecule type" value="Genomic_DNA"/>
</dbReference>
<dbReference type="NCBIfam" id="NF004315">
    <property type="entry name" value="PRK05710.1-4"/>
    <property type="match status" value="1"/>
</dbReference>
<dbReference type="GO" id="GO:0005524">
    <property type="term" value="F:ATP binding"/>
    <property type="evidence" value="ECO:0007669"/>
    <property type="project" value="UniProtKB-KW"/>
</dbReference>
<evidence type="ECO:0000259" key="13">
    <source>
        <dbReference type="Pfam" id="PF19269"/>
    </source>
</evidence>
<dbReference type="Gene3D" id="1.10.10.350">
    <property type="match status" value="1"/>
</dbReference>
<proteinExistence type="inferred from homology"/>
<dbReference type="HAMAP" id="MF_00022">
    <property type="entry name" value="Glu_tRNA_synth_type1"/>
    <property type="match status" value="1"/>
</dbReference>